<dbReference type="EMBL" id="JH930473">
    <property type="protein sequence ID" value="EKM54364.1"/>
    <property type="molecule type" value="Genomic_DNA"/>
</dbReference>
<evidence type="ECO:0000313" key="2">
    <source>
        <dbReference type="Proteomes" id="UP000008370"/>
    </source>
</evidence>
<sequence length="60" mass="6978">SPSRAVKARKVLTKVVNSLTSQNEIGGPMACMYLLNHPDHYTSHIFQRVYWRSYVNEVRK</sequence>
<organism evidence="1 2">
    <name type="scientific">Phanerochaete carnosa (strain HHB-10118-sp)</name>
    <name type="common">White-rot fungus</name>
    <name type="synonym">Peniophora carnosa</name>
    <dbReference type="NCBI Taxonomy" id="650164"/>
    <lineage>
        <taxon>Eukaryota</taxon>
        <taxon>Fungi</taxon>
        <taxon>Dikarya</taxon>
        <taxon>Basidiomycota</taxon>
        <taxon>Agaricomycotina</taxon>
        <taxon>Agaricomycetes</taxon>
        <taxon>Polyporales</taxon>
        <taxon>Phanerochaetaceae</taxon>
        <taxon>Phanerochaete</taxon>
    </lineage>
</organism>
<accession>K5W5Y9</accession>
<gene>
    <name evidence="1" type="ORF">PHACADRAFT_49995</name>
</gene>
<dbReference type="RefSeq" id="XP_007396562.1">
    <property type="nucleotide sequence ID" value="XM_007396500.1"/>
</dbReference>
<protein>
    <submittedName>
        <fullName evidence="1">Uncharacterized protein</fullName>
    </submittedName>
</protein>
<proteinExistence type="predicted"/>
<dbReference type="AlphaFoldDB" id="K5W5Y9"/>
<dbReference type="GeneID" id="18919935"/>
<reference evidence="1 2" key="1">
    <citation type="journal article" date="2012" name="BMC Genomics">
        <title>Comparative genomics of the white-rot fungi, Phanerochaete carnosa and P. chrysosporium, to elucidate the genetic basis of the distinct wood types they colonize.</title>
        <authorList>
            <person name="Suzuki H."/>
            <person name="MacDonald J."/>
            <person name="Syed K."/>
            <person name="Salamov A."/>
            <person name="Hori C."/>
            <person name="Aerts A."/>
            <person name="Henrissat B."/>
            <person name="Wiebenga A."/>
            <person name="vanKuyk P.A."/>
            <person name="Barry K."/>
            <person name="Lindquist E."/>
            <person name="LaButti K."/>
            <person name="Lapidus A."/>
            <person name="Lucas S."/>
            <person name="Coutinho P."/>
            <person name="Gong Y."/>
            <person name="Samejima M."/>
            <person name="Mahadevan R."/>
            <person name="Abou-Zaid M."/>
            <person name="de Vries R.P."/>
            <person name="Igarashi K."/>
            <person name="Yadav J.S."/>
            <person name="Grigoriev I.V."/>
            <person name="Master E.R."/>
        </authorList>
    </citation>
    <scope>NUCLEOTIDE SEQUENCE [LARGE SCALE GENOMIC DNA]</scope>
    <source>
        <strain evidence="1 2">HHB-10118-sp</strain>
    </source>
</reference>
<dbReference type="STRING" id="650164.K5W5Y9"/>
<dbReference type="HOGENOM" id="CLU_196400_0_0_1"/>
<name>K5W5Y9_PHACS</name>
<feature type="non-terminal residue" evidence="1">
    <location>
        <position position="1"/>
    </location>
</feature>
<dbReference type="OrthoDB" id="2791300at2759"/>
<keyword evidence="2" id="KW-1185">Reference proteome</keyword>
<feature type="non-terminal residue" evidence="1">
    <location>
        <position position="60"/>
    </location>
</feature>
<dbReference type="Proteomes" id="UP000008370">
    <property type="component" value="Unassembled WGS sequence"/>
</dbReference>
<dbReference type="KEGG" id="pco:PHACADRAFT_49995"/>
<evidence type="ECO:0000313" key="1">
    <source>
        <dbReference type="EMBL" id="EKM54364.1"/>
    </source>
</evidence>
<dbReference type="InParanoid" id="K5W5Y9"/>